<accession>A0A0A9B1T7</accession>
<reference evidence="1" key="1">
    <citation type="submission" date="2014-09" db="EMBL/GenBank/DDBJ databases">
        <authorList>
            <person name="Magalhaes I.L.F."/>
            <person name="Oliveira U."/>
            <person name="Santos F.R."/>
            <person name="Vidigal T.H.D.A."/>
            <person name="Brescovit A.D."/>
            <person name="Santos A.J."/>
        </authorList>
    </citation>
    <scope>NUCLEOTIDE SEQUENCE</scope>
    <source>
        <tissue evidence="1">Shoot tissue taken approximately 20 cm above the soil surface</tissue>
    </source>
</reference>
<dbReference type="EMBL" id="GBRH01244598">
    <property type="protein sequence ID" value="JAD53297.1"/>
    <property type="molecule type" value="Transcribed_RNA"/>
</dbReference>
<evidence type="ECO:0000313" key="1">
    <source>
        <dbReference type="EMBL" id="JAD53297.1"/>
    </source>
</evidence>
<reference evidence="1" key="2">
    <citation type="journal article" date="2015" name="Data Brief">
        <title>Shoot transcriptome of the giant reed, Arundo donax.</title>
        <authorList>
            <person name="Barrero R.A."/>
            <person name="Guerrero F.D."/>
            <person name="Moolhuijzen P."/>
            <person name="Goolsby J.A."/>
            <person name="Tidwell J."/>
            <person name="Bellgard S.E."/>
            <person name="Bellgard M.I."/>
        </authorList>
    </citation>
    <scope>NUCLEOTIDE SEQUENCE</scope>
    <source>
        <tissue evidence="1">Shoot tissue taken approximately 20 cm above the soil surface</tissue>
    </source>
</reference>
<organism evidence="1">
    <name type="scientific">Arundo donax</name>
    <name type="common">Giant reed</name>
    <name type="synonym">Donax arundinaceus</name>
    <dbReference type="NCBI Taxonomy" id="35708"/>
    <lineage>
        <taxon>Eukaryota</taxon>
        <taxon>Viridiplantae</taxon>
        <taxon>Streptophyta</taxon>
        <taxon>Embryophyta</taxon>
        <taxon>Tracheophyta</taxon>
        <taxon>Spermatophyta</taxon>
        <taxon>Magnoliopsida</taxon>
        <taxon>Liliopsida</taxon>
        <taxon>Poales</taxon>
        <taxon>Poaceae</taxon>
        <taxon>PACMAD clade</taxon>
        <taxon>Arundinoideae</taxon>
        <taxon>Arundineae</taxon>
        <taxon>Arundo</taxon>
    </lineage>
</organism>
<name>A0A0A9B1T7_ARUDO</name>
<dbReference type="AlphaFoldDB" id="A0A0A9B1T7"/>
<protein>
    <submittedName>
        <fullName evidence="1">Uncharacterized protein</fullName>
    </submittedName>
</protein>
<sequence>MRSRRRGAAGLGRLPWAAWRSRRSSICRGRAGGASCGSKSSCKLWRAWLRRRWGS</sequence>
<proteinExistence type="predicted"/>